<feature type="region of interest" description="Disordered" evidence="1">
    <location>
        <begin position="25"/>
        <end position="68"/>
    </location>
</feature>
<dbReference type="OrthoDB" id="5105784at2759"/>
<evidence type="ECO:0000256" key="2">
    <source>
        <dbReference type="SAM" id="SignalP"/>
    </source>
</evidence>
<keyword evidence="2" id="KW-0732">Signal</keyword>
<evidence type="ECO:0008006" key="5">
    <source>
        <dbReference type="Google" id="ProtNLM"/>
    </source>
</evidence>
<evidence type="ECO:0000313" key="4">
    <source>
        <dbReference type="Proteomes" id="UP000245910"/>
    </source>
</evidence>
<dbReference type="Proteomes" id="UP000245910">
    <property type="component" value="Chromosome III"/>
</dbReference>
<dbReference type="KEGG" id="fvn:FVRRES_08014"/>
<proteinExistence type="predicted"/>
<reference evidence="4" key="1">
    <citation type="submission" date="2014-10" db="EMBL/GenBank/DDBJ databases">
        <authorList>
            <person name="King R."/>
        </authorList>
    </citation>
    <scope>NUCLEOTIDE SEQUENCE [LARGE SCALE GENOMIC DNA]</scope>
    <source>
        <strain evidence="4">A3/5</strain>
    </source>
</reference>
<sequence length="315" mass="33467">MRVPTTFGSLILSASLVAARACAPHPRPTTITSASGVDTKTDVRSASSTLATTTSGLTSQETTTVTESQTDVESFVTLSTSLTEEASLSTQLSTTFGPTSQETLTTTEFDTAVTSSATLSTFETSTTSADTTSKVTEVTTTTASPPVETTNIVQNGGFEDSTIEPWEVIGTTPFLRNFSAEKGKSLSLPRDFTDNAAIVCQRVAIEQGFEYTFKASVAQYCIFSFGSNIVACEDNANKIQLTVDGVSGSDSGELGIIGYNTFNEVSNTFSYIGPSIDQTDLCITIKVAEAAYYIFYLDDISLIRGRAIPIPEETD</sequence>
<evidence type="ECO:0000256" key="1">
    <source>
        <dbReference type="SAM" id="MobiDB-lite"/>
    </source>
</evidence>
<dbReference type="GeneID" id="37259653"/>
<dbReference type="RefSeq" id="XP_025591652.1">
    <property type="nucleotide sequence ID" value="XM_025736720.1"/>
</dbReference>
<dbReference type="EMBL" id="LN649231">
    <property type="protein sequence ID" value="CEI67937.1"/>
    <property type="molecule type" value="Genomic_DNA"/>
</dbReference>
<keyword evidence="4" id="KW-1185">Reference proteome</keyword>
<dbReference type="Gene3D" id="2.60.120.260">
    <property type="entry name" value="Galactose-binding domain-like"/>
    <property type="match status" value="1"/>
</dbReference>
<protein>
    <recommendedName>
        <fullName evidence="5">CBM-cenC domain-containing protein</fullName>
    </recommendedName>
</protein>
<accession>A0A2L2TRV4</accession>
<feature type="compositionally biased region" description="Polar residues" evidence="1">
    <location>
        <begin position="29"/>
        <end position="38"/>
    </location>
</feature>
<feature type="signal peptide" evidence="2">
    <location>
        <begin position="1"/>
        <end position="21"/>
    </location>
</feature>
<feature type="chain" id="PRO_5014740109" description="CBM-cenC domain-containing protein" evidence="2">
    <location>
        <begin position="22"/>
        <end position="315"/>
    </location>
</feature>
<evidence type="ECO:0000313" key="3">
    <source>
        <dbReference type="EMBL" id="CEI67937.1"/>
    </source>
</evidence>
<organism evidence="3 4">
    <name type="scientific">Fusarium venenatum</name>
    <dbReference type="NCBI Taxonomy" id="56646"/>
    <lineage>
        <taxon>Eukaryota</taxon>
        <taxon>Fungi</taxon>
        <taxon>Dikarya</taxon>
        <taxon>Ascomycota</taxon>
        <taxon>Pezizomycotina</taxon>
        <taxon>Sordariomycetes</taxon>
        <taxon>Hypocreomycetidae</taxon>
        <taxon>Hypocreales</taxon>
        <taxon>Nectriaceae</taxon>
        <taxon>Fusarium</taxon>
    </lineage>
</organism>
<feature type="compositionally biased region" description="Low complexity" evidence="1">
    <location>
        <begin position="45"/>
        <end position="68"/>
    </location>
</feature>
<dbReference type="AlphaFoldDB" id="A0A2L2TRV4"/>
<name>A0A2L2TRV4_9HYPO</name>